<dbReference type="Proteomes" id="UP000770661">
    <property type="component" value="Unassembled WGS sequence"/>
</dbReference>
<name>A0A8J4YP33_CHIOP</name>
<dbReference type="EMBL" id="JACEEZ010005123">
    <property type="protein sequence ID" value="KAG0725864.1"/>
    <property type="molecule type" value="Genomic_DNA"/>
</dbReference>
<evidence type="ECO:0000313" key="1">
    <source>
        <dbReference type="EMBL" id="KAG0725864.1"/>
    </source>
</evidence>
<organism evidence="1 2">
    <name type="scientific">Chionoecetes opilio</name>
    <name type="common">Atlantic snow crab</name>
    <name type="synonym">Cancer opilio</name>
    <dbReference type="NCBI Taxonomy" id="41210"/>
    <lineage>
        <taxon>Eukaryota</taxon>
        <taxon>Metazoa</taxon>
        <taxon>Ecdysozoa</taxon>
        <taxon>Arthropoda</taxon>
        <taxon>Crustacea</taxon>
        <taxon>Multicrustacea</taxon>
        <taxon>Malacostraca</taxon>
        <taxon>Eumalacostraca</taxon>
        <taxon>Eucarida</taxon>
        <taxon>Decapoda</taxon>
        <taxon>Pleocyemata</taxon>
        <taxon>Brachyura</taxon>
        <taxon>Eubrachyura</taxon>
        <taxon>Majoidea</taxon>
        <taxon>Majidae</taxon>
        <taxon>Chionoecetes</taxon>
    </lineage>
</organism>
<protein>
    <submittedName>
        <fullName evidence="1">Uncharacterized protein</fullName>
    </submittedName>
</protein>
<comment type="caution">
    <text evidence="1">The sequence shown here is derived from an EMBL/GenBank/DDBJ whole genome shotgun (WGS) entry which is preliminary data.</text>
</comment>
<sequence length="123" mass="13355">MQVVPQKQQVTLDAFCSEFFEKASVGRQPGIHCTFEDVECGGLVYVSLSHNTVPQSAVSRQEGAEECLGSGEENNELLVPLVGFPGGVWVRCRPRLPEYGEGRGDLLEDLVRDAQAGHVSPVL</sequence>
<proteinExistence type="predicted"/>
<keyword evidence="2" id="KW-1185">Reference proteome</keyword>
<gene>
    <name evidence="1" type="ORF">GWK47_037763</name>
</gene>
<dbReference type="AlphaFoldDB" id="A0A8J4YP33"/>
<evidence type="ECO:0000313" key="2">
    <source>
        <dbReference type="Proteomes" id="UP000770661"/>
    </source>
</evidence>
<accession>A0A8J4YP33</accession>
<reference evidence="1" key="1">
    <citation type="submission" date="2020-07" db="EMBL/GenBank/DDBJ databases">
        <title>The High-quality genome of the commercially important snow crab, Chionoecetes opilio.</title>
        <authorList>
            <person name="Jeong J.-H."/>
            <person name="Ryu S."/>
        </authorList>
    </citation>
    <scope>NUCLEOTIDE SEQUENCE</scope>
    <source>
        <strain evidence="1">MADBK_172401_WGS</strain>
        <tissue evidence="1">Digestive gland</tissue>
    </source>
</reference>